<dbReference type="PROSITE" id="PS51257">
    <property type="entry name" value="PROKAR_LIPOPROTEIN"/>
    <property type="match status" value="1"/>
</dbReference>
<keyword evidence="5" id="KW-1185">Reference proteome</keyword>
<sequence>MPTLRLRSGPAAGLLTALLLGTAACSGDPTPIASSAGSTAASASSASASTVAPTSTVTTGSTSGSSAAPSSSSLSPTGSPAAPSGVISVPAALDVAELSTGLTAPWGLGFLPDGSALVTERDSAQLLAVPAGGGAATVLGTVDGVVPGGEGGLLGLAVSPGYAQDGRVFVMYTAADDNRISALTLSGGAITDQQTVLEGLPKGQTHNGGRLAFGPDGSLYAGTGDSGNRDLAQDLGSLGGKILRMQPDGSPVADAPFPEAPLVFSLGHRNVQGLAFDDRGRLWAAEFGQNTWDELNQVVAGSNYGWPVVEGPSDNPSYALPERTWPTDEASPSGIAIAGGSVFMAGLRGERLWQIPITADGTDEPVALLTGEYGRLRTVQTAPDGGLWLITSNTDGRGSAADEDDRILRLTLT</sequence>
<dbReference type="SUPFAM" id="SSF50952">
    <property type="entry name" value="Soluble quinoprotein glucose dehydrogenase"/>
    <property type="match status" value="1"/>
</dbReference>
<dbReference type="AlphaFoldDB" id="A0A938YJE1"/>
<organism evidence="4 5">
    <name type="scientific">Nakamurella flavida</name>
    <dbReference type="NCBI Taxonomy" id="363630"/>
    <lineage>
        <taxon>Bacteria</taxon>
        <taxon>Bacillati</taxon>
        <taxon>Actinomycetota</taxon>
        <taxon>Actinomycetes</taxon>
        <taxon>Nakamurellales</taxon>
        <taxon>Nakamurellaceae</taxon>
        <taxon>Nakamurella</taxon>
    </lineage>
</organism>
<feature type="region of interest" description="Disordered" evidence="1">
    <location>
        <begin position="45"/>
        <end position="81"/>
    </location>
</feature>
<dbReference type="Pfam" id="PF07995">
    <property type="entry name" value="GSDH"/>
    <property type="match status" value="1"/>
</dbReference>
<feature type="chain" id="PRO_5039357639" evidence="2">
    <location>
        <begin position="27"/>
        <end position="413"/>
    </location>
</feature>
<dbReference type="InterPro" id="IPR011042">
    <property type="entry name" value="6-blade_b-propeller_TolB-like"/>
</dbReference>
<reference evidence="4" key="1">
    <citation type="submission" date="2021-01" db="EMBL/GenBank/DDBJ databases">
        <title>KCTC 19127 draft genome.</title>
        <authorList>
            <person name="An D."/>
        </authorList>
    </citation>
    <scope>NUCLEOTIDE SEQUENCE</scope>
    <source>
        <strain evidence="4">KCTC 19127</strain>
    </source>
</reference>
<dbReference type="Gene3D" id="2.120.10.30">
    <property type="entry name" value="TolB, C-terminal domain"/>
    <property type="match status" value="1"/>
</dbReference>
<protein>
    <submittedName>
        <fullName evidence="4">PQQ-dependent sugar dehydrogenase</fullName>
    </submittedName>
</protein>
<evidence type="ECO:0000259" key="3">
    <source>
        <dbReference type="Pfam" id="PF07995"/>
    </source>
</evidence>
<comment type="caution">
    <text evidence="4">The sequence shown here is derived from an EMBL/GenBank/DDBJ whole genome shotgun (WGS) entry which is preliminary data.</text>
</comment>
<feature type="signal peptide" evidence="2">
    <location>
        <begin position="1"/>
        <end position="26"/>
    </location>
</feature>
<gene>
    <name evidence="4" type="ORF">JL107_07135</name>
</gene>
<dbReference type="EMBL" id="JAERWL010000006">
    <property type="protein sequence ID" value="MBM9476214.1"/>
    <property type="molecule type" value="Genomic_DNA"/>
</dbReference>
<dbReference type="RefSeq" id="WP_205256300.1">
    <property type="nucleotide sequence ID" value="NZ_BAAAPV010000001.1"/>
</dbReference>
<evidence type="ECO:0000256" key="2">
    <source>
        <dbReference type="SAM" id="SignalP"/>
    </source>
</evidence>
<evidence type="ECO:0000313" key="4">
    <source>
        <dbReference type="EMBL" id="MBM9476214.1"/>
    </source>
</evidence>
<dbReference type="InterPro" id="IPR012938">
    <property type="entry name" value="Glc/Sorbosone_DH"/>
</dbReference>
<proteinExistence type="predicted"/>
<dbReference type="InterPro" id="IPR011041">
    <property type="entry name" value="Quinoprot_gluc/sorb_DH_b-prop"/>
</dbReference>
<feature type="domain" description="Glucose/Sorbosone dehydrogenase" evidence="3">
    <location>
        <begin position="102"/>
        <end position="397"/>
    </location>
</feature>
<evidence type="ECO:0000256" key="1">
    <source>
        <dbReference type="SAM" id="MobiDB-lite"/>
    </source>
</evidence>
<evidence type="ECO:0000313" key="5">
    <source>
        <dbReference type="Proteomes" id="UP000663801"/>
    </source>
</evidence>
<accession>A0A938YJE1</accession>
<keyword evidence="2" id="KW-0732">Signal</keyword>
<dbReference type="Proteomes" id="UP000663801">
    <property type="component" value="Unassembled WGS sequence"/>
</dbReference>
<dbReference type="PANTHER" id="PTHR19328">
    <property type="entry name" value="HEDGEHOG-INTERACTING PROTEIN"/>
    <property type="match status" value="1"/>
</dbReference>
<name>A0A938YJE1_9ACTN</name>
<dbReference type="PANTHER" id="PTHR19328:SF13">
    <property type="entry name" value="HIPL1 PROTEIN"/>
    <property type="match status" value="1"/>
</dbReference>